<dbReference type="STRING" id="9009.A0A226MU56"/>
<protein>
    <submittedName>
        <fullName evidence="1">Uncharacterized protein</fullName>
    </submittedName>
</protein>
<feature type="non-terminal residue" evidence="1">
    <location>
        <position position="1"/>
    </location>
</feature>
<evidence type="ECO:0000313" key="1">
    <source>
        <dbReference type="EMBL" id="OXB58788.1"/>
    </source>
</evidence>
<organism evidence="1 2">
    <name type="scientific">Callipepla squamata</name>
    <name type="common">Scaled quail</name>
    <dbReference type="NCBI Taxonomy" id="9009"/>
    <lineage>
        <taxon>Eukaryota</taxon>
        <taxon>Metazoa</taxon>
        <taxon>Chordata</taxon>
        <taxon>Craniata</taxon>
        <taxon>Vertebrata</taxon>
        <taxon>Euteleostomi</taxon>
        <taxon>Archelosauria</taxon>
        <taxon>Archosauria</taxon>
        <taxon>Dinosauria</taxon>
        <taxon>Saurischia</taxon>
        <taxon>Theropoda</taxon>
        <taxon>Coelurosauria</taxon>
        <taxon>Aves</taxon>
        <taxon>Neognathae</taxon>
        <taxon>Galloanserae</taxon>
        <taxon>Galliformes</taxon>
        <taxon>Odontophoridae</taxon>
        <taxon>Callipepla</taxon>
    </lineage>
</organism>
<name>A0A226MU56_CALSU</name>
<dbReference type="Proteomes" id="UP000198323">
    <property type="component" value="Unassembled WGS sequence"/>
</dbReference>
<dbReference type="EMBL" id="MCFN01000445">
    <property type="protein sequence ID" value="OXB58788.1"/>
    <property type="molecule type" value="Genomic_DNA"/>
</dbReference>
<evidence type="ECO:0000313" key="2">
    <source>
        <dbReference type="Proteomes" id="UP000198323"/>
    </source>
</evidence>
<sequence length="102" mass="11749">NCKIYAEIVFPSTARDGEVLTLTFQWKGTFGSTRGFLAIESISPNERKLRKTKLPKIKKENSVLLLRKSNFDRALKETKYLLVEFCEYQLCLSYPGSSAEHR</sequence>
<keyword evidence="2" id="KW-1185">Reference proteome</keyword>
<dbReference type="AlphaFoldDB" id="A0A226MU56"/>
<comment type="caution">
    <text evidence="1">The sequence shown here is derived from an EMBL/GenBank/DDBJ whole genome shotgun (WGS) entry which is preliminary data.</text>
</comment>
<gene>
    <name evidence="1" type="ORF">ASZ78_015986</name>
</gene>
<proteinExistence type="predicted"/>
<accession>A0A226MU56</accession>
<reference evidence="1 2" key="1">
    <citation type="submission" date="2016-07" db="EMBL/GenBank/DDBJ databases">
        <title>Disparate Historic Effective Population Sizes Predicted by Modern Levels of Genome Diversity for the Scaled Quail (Callipepla squamata) and the Northern Bobwhite (Colinus virginianus): Inferences from First and Second Generation Draft Genome Assemblies for Sympatric New World Quail.</title>
        <authorList>
            <person name="Oldeschulte D.L."/>
            <person name="Halley Y.A."/>
            <person name="Bhattarai E.K."/>
            <person name="Brashear W.A."/>
            <person name="Hill J."/>
            <person name="Metz R.P."/>
            <person name="Johnson C.D."/>
            <person name="Rollins D."/>
            <person name="Peterson M.J."/>
            <person name="Bickhart D.M."/>
            <person name="Decker J.E."/>
            <person name="Seabury C.M."/>
        </authorList>
    </citation>
    <scope>NUCLEOTIDE SEQUENCE [LARGE SCALE GENOMIC DNA]</scope>
    <source>
        <strain evidence="1 2">Texas</strain>
        <tissue evidence="1">Leg muscle</tissue>
    </source>
</reference>